<accession>A0AAU7P913</accession>
<evidence type="ECO:0000313" key="1">
    <source>
        <dbReference type="EMBL" id="XBS38172.1"/>
    </source>
</evidence>
<dbReference type="RefSeq" id="WP_349656632.1">
    <property type="nucleotide sequence ID" value="NZ_CP144460.1"/>
</dbReference>
<protein>
    <submittedName>
        <fullName evidence="1">Uncharacterized protein</fullName>
    </submittedName>
</protein>
<reference evidence="1" key="1">
    <citation type="submission" date="2024-02" db="EMBL/GenBank/DDBJ databases">
        <title>Complete genome sequence of Xanthomonas sp. 10-10.</title>
        <authorList>
            <person name="Biessy A."/>
            <person name="Ciotola M."/>
            <person name="Cadieux M."/>
            <person name="Soufiane B."/>
            <person name="Laforest M."/>
            <person name="Filion M."/>
        </authorList>
    </citation>
    <scope>NUCLEOTIDE SEQUENCE</scope>
    <source>
        <strain evidence="1">10-10</strain>
    </source>
</reference>
<proteinExistence type="predicted"/>
<name>A0AAU7P913_9XANT</name>
<organism evidence="1">
    <name type="scientific">Xanthomonas sp. 10-10</name>
    <dbReference type="NCBI Taxonomy" id="3115848"/>
    <lineage>
        <taxon>Bacteria</taxon>
        <taxon>Pseudomonadati</taxon>
        <taxon>Pseudomonadota</taxon>
        <taxon>Gammaproteobacteria</taxon>
        <taxon>Lysobacterales</taxon>
        <taxon>Lysobacteraceae</taxon>
        <taxon>Xanthomonas</taxon>
    </lineage>
</organism>
<sequence length="78" mass="8711">MSKQAFVDLDSALVAIDAFTGLAEEFKLSISSDLQDSFGVNMAVITDRVLARGWWPEGFEQKDGYRLYRYSTPGRTGN</sequence>
<gene>
    <name evidence="1" type="ORF">VZ068_01110</name>
</gene>
<dbReference type="EMBL" id="CP144460">
    <property type="protein sequence ID" value="XBS38172.1"/>
    <property type="molecule type" value="Genomic_DNA"/>
</dbReference>
<dbReference type="AlphaFoldDB" id="A0AAU7P913"/>